<gene>
    <name evidence="2" type="ORF">PT974_10503</name>
</gene>
<accession>A0ABR0SA13</accession>
<reference evidence="2 3" key="1">
    <citation type="submission" date="2024-01" db="EMBL/GenBank/DDBJ databases">
        <title>Complete genome of Cladobotryum mycophilum ATHUM6906.</title>
        <authorList>
            <person name="Christinaki A.C."/>
            <person name="Myridakis A.I."/>
            <person name="Kouvelis V.N."/>
        </authorList>
    </citation>
    <scope>NUCLEOTIDE SEQUENCE [LARGE SCALE GENOMIC DNA]</scope>
    <source>
        <strain evidence="2 3">ATHUM6906</strain>
    </source>
</reference>
<name>A0ABR0SA13_9HYPO</name>
<comment type="caution">
    <text evidence="2">The sequence shown here is derived from an EMBL/GenBank/DDBJ whole genome shotgun (WGS) entry which is preliminary data.</text>
</comment>
<keyword evidence="3" id="KW-1185">Reference proteome</keyword>
<feature type="compositionally biased region" description="Basic residues" evidence="1">
    <location>
        <begin position="24"/>
        <end position="40"/>
    </location>
</feature>
<evidence type="ECO:0000313" key="2">
    <source>
        <dbReference type="EMBL" id="KAK5989005.1"/>
    </source>
</evidence>
<proteinExistence type="predicted"/>
<evidence type="ECO:0000313" key="3">
    <source>
        <dbReference type="Proteomes" id="UP001338125"/>
    </source>
</evidence>
<feature type="region of interest" description="Disordered" evidence="1">
    <location>
        <begin position="20"/>
        <end position="48"/>
    </location>
</feature>
<dbReference type="EMBL" id="JAVFKD010000015">
    <property type="protein sequence ID" value="KAK5989005.1"/>
    <property type="molecule type" value="Genomic_DNA"/>
</dbReference>
<dbReference type="Proteomes" id="UP001338125">
    <property type="component" value="Unassembled WGS sequence"/>
</dbReference>
<sequence length="203" mass="23105">MQHMKDDTAQGVTILFSIEDERKKRNRITKRKSRQRKSQHGKPYQYTTPPVEHMLFTNTFTDNCPSCGSLPAMNIEQFQQNTLIPSPESLSMSEFSPFLMHPSISLPGQLSFDAPGSIDYQHHPSLYDIHSIEDTILDDTFLIEDAGGFSRPQSLSDLCTEPSPDQIIDLPPTPPSHQPYRSTSYGFSTYHNSRSEPFHVFQI</sequence>
<organism evidence="2 3">
    <name type="scientific">Cladobotryum mycophilum</name>
    <dbReference type="NCBI Taxonomy" id="491253"/>
    <lineage>
        <taxon>Eukaryota</taxon>
        <taxon>Fungi</taxon>
        <taxon>Dikarya</taxon>
        <taxon>Ascomycota</taxon>
        <taxon>Pezizomycotina</taxon>
        <taxon>Sordariomycetes</taxon>
        <taxon>Hypocreomycetidae</taxon>
        <taxon>Hypocreales</taxon>
        <taxon>Hypocreaceae</taxon>
        <taxon>Cladobotryum</taxon>
    </lineage>
</organism>
<evidence type="ECO:0000256" key="1">
    <source>
        <dbReference type="SAM" id="MobiDB-lite"/>
    </source>
</evidence>
<protein>
    <recommendedName>
        <fullName evidence="4">BZIP domain-containing protein</fullName>
    </recommendedName>
</protein>
<evidence type="ECO:0008006" key="4">
    <source>
        <dbReference type="Google" id="ProtNLM"/>
    </source>
</evidence>